<dbReference type="PANTHER" id="PTHR23117">
    <property type="entry name" value="GUANYLATE KINASE-RELATED"/>
    <property type="match status" value="1"/>
</dbReference>
<dbReference type="SUPFAM" id="SSF52540">
    <property type="entry name" value="P-loop containing nucleoside triphosphate hydrolases"/>
    <property type="match status" value="1"/>
</dbReference>
<comment type="function">
    <text evidence="9">Essential for recycling GMP and indirectly, cGMP.</text>
</comment>
<dbReference type="NCBIfam" id="TIGR03263">
    <property type="entry name" value="guanyl_kin"/>
    <property type="match status" value="1"/>
</dbReference>
<comment type="caution">
    <text evidence="11">The sequence shown here is derived from an EMBL/GenBank/DDBJ whole genome shotgun (WGS) entry which is preliminary data.</text>
</comment>
<keyword evidence="7 9" id="KW-0067">ATP-binding</keyword>
<evidence type="ECO:0000313" key="12">
    <source>
        <dbReference type="Proteomes" id="UP001501725"/>
    </source>
</evidence>
<evidence type="ECO:0000256" key="1">
    <source>
        <dbReference type="ARBA" id="ARBA00005790"/>
    </source>
</evidence>
<keyword evidence="12" id="KW-1185">Reference proteome</keyword>
<evidence type="ECO:0000256" key="8">
    <source>
        <dbReference type="ARBA" id="ARBA00030128"/>
    </source>
</evidence>
<reference evidence="12" key="1">
    <citation type="journal article" date="2019" name="Int. J. Syst. Evol. Microbiol.">
        <title>The Global Catalogue of Microorganisms (GCM) 10K type strain sequencing project: providing services to taxonomists for standard genome sequencing and annotation.</title>
        <authorList>
            <consortium name="The Broad Institute Genomics Platform"/>
            <consortium name="The Broad Institute Genome Sequencing Center for Infectious Disease"/>
            <person name="Wu L."/>
            <person name="Ma J."/>
        </authorList>
    </citation>
    <scope>NUCLEOTIDE SEQUENCE [LARGE SCALE GENOMIC DNA]</scope>
    <source>
        <strain evidence="12">JCM 17919</strain>
    </source>
</reference>
<dbReference type="InterPro" id="IPR008145">
    <property type="entry name" value="GK/Ca_channel_bsu"/>
</dbReference>
<dbReference type="Pfam" id="PF00625">
    <property type="entry name" value="Guanylate_kin"/>
    <property type="match status" value="1"/>
</dbReference>
<evidence type="ECO:0000256" key="3">
    <source>
        <dbReference type="ARBA" id="ARBA00016296"/>
    </source>
</evidence>
<protein>
    <recommendedName>
        <fullName evidence="3 9">Guanylate kinase</fullName>
        <ecNumber evidence="2 9">2.7.4.8</ecNumber>
    </recommendedName>
    <alternativeName>
        <fullName evidence="8 9">GMP kinase</fullName>
    </alternativeName>
</protein>
<dbReference type="Gene3D" id="3.40.50.300">
    <property type="entry name" value="P-loop containing nucleotide triphosphate hydrolases"/>
    <property type="match status" value="1"/>
</dbReference>
<comment type="similarity">
    <text evidence="1 9">Belongs to the guanylate kinase family.</text>
</comment>
<sequence>MASEYGKIIILTAPSGAGKTSITRYLLGKYPDRLAFSISAATRSPRGSEKDGVDYHFMSVEEFRRRIHEHEFMEWEMVYEGKYYGTLKSEMRRIWAEGRVPVLDIDVKGAIHIQQQYPENILSLFIEPPSIDELKRRLDGRGTESPDSLQARINKAAYEISFKDHFHKVIVNENLEAACADAERAVLDFIGEGRKVEG</sequence>
<gene>
    <name evidence="9 11" type="primary">gmk</name>
    <name evidence="11" type="ORF">GCM10023184_41490</name>
</gene>
<dbReference type="InterPro" id="IPR017665">
    <property type="entry name" value="Guanylate_kinase"/>
</dbReference>
<organism evidence="11 12">
    <name type="scientific">Flaviaesturariibacter amylovorans</name>
    <dbReference type="NCBI Taxonomy" id="1084520"/>
    <lineage>
        <taxon>Bacteria</taxon>
        <taxon>Pseudomonadati</taxon>
        <taxon>Bacteroidota</taxon>
        <taxon>Chitinophagia</taxon>
        <taxon>Chitinophagales</taxon>
        <taxon>Chitinophagaceae</taxon>
        <taxon>Flaviaestuariibacter</taxon>
    </lineage>
</organism>
<dbReference type="Gene3D" id="3.30.63.10">
    <property type="entry name" value="Guanylate Kinase phosphate binding domain"/>
    <property type="match status" value="1"/>
</dbReference>
<dbReference type="EC" id="2.7.4.8" evidence="2 9"/>
<dbReference type="RefSeq" id="WP_345257855.1">
    <property type="nucleotide sequence ID" value="NZ_BAABGY010000016.1"/>
</dbReference>
<feature type="binding site" evidence="9">
    <location>
        <begin position="13"/>
        <end position="20"/>
    </location>
    <ligand>
        <name>ATP</name>
        <dbReference type="ChEBI" id="CHEBI:30616"/>
    </ligand>
</feature>
<keyword evidence="5 9" id="KW-0547">Nucleotide-binding</keyword>
<comment type="subcellular location">
    <subcellularLocation>
        <location evidence="9">Cytoplasm</location>
    </subcellularLocation>
</comment>
<dbReference type="InterPro" id="IPR027417">
    <property type="entry name" value="P-loop_NTPase"/>
</dbReference>
<evidence type="ECO:0000256" key="4">
    <source>
        <dbReference type="ARBA" id="ARBA00022679"/>
    </source>
</evidence>
<keyword evidence="9" id="KW-0963">Cytoplasm</keyword>
<dbReference type="PANTHER" id="PTHR23117:SF13">
    <property type="entry name" value="GUANYLATE KINASE"/>
    <property type="match status" value="1"/>
</dbReference>
<evidence type="ECO:0000256" key="7">
    <source>
        <dbReference type="ARBA" id="ARBA00022840"/>
    </source>
</evidence>
<feature type="domain" description="Guanylate kinase-like" evidence="10">
    <location>
        <begin position="6"/>
        <end position="187"/>
    </location>
</feature>
<dbReference type="HAMAP" id="MF_00328">
    <property type="entry name" value="Guanylate_kinase"/>
    <property type="match status" value="1"/>
</dbReference>
<evidence type="ECO:0000259" key="10">
    <source>
        <dbReference type="PROSITE" id="PS50052"/>
    </source>
</evidence>
<evidence type="ECO:0000256" key="5">
    <source>
        <dbReference type="ARBA" id="ARBA00022741"/>
    </source>
</evidence>
<dbReference type="InterPro" id="IPR008144">
    <property type="entry name" value="Guanylate_kin-like_dom"/>
</dbReference>
<evidence type="ECO:0000313" key="11">
    <source>
        <dbReference type="EMBL" id="GAA4342257.1"/>
    </source>
</evidence>
<comment type="catalytic activity">
    <reaction evidence="9">
        <text>GMP + ATP = GDP + ADP</text>
        <dbReference type="Rhea" id="RHEA:20780"/>
        <dbReference type="ChEBI" id="CHEBI:30616"/>
        <dbReference type="ChEBI" id="CHEBI:58115"/>
        <dbReference type="ChEBI" id="CHEBI:58189"/>
        <dbReference type="ChEBI" id="CHEBI:456216"/>
        <dbReference type="EC" id="2.7.4.8"/>
    </reaction>
</comment>
<dbReference type="GO" id="GO:0016301">
    <property type="term" value="F:kinase activity"/>
    <property type="evidence" value="ECO:0007669"/>
    <property type="project" value="UniProtKB-KW"/>
</dbReference>
<evidence type="ECO:0000256" key="6">
    <source>
        <dbReference type="ARBA" id="ARBA00022777"/>
    </source>
</evidence>
<keyword evidence="6 9" id="KW-0418">Kinase</keyword>
<proteinExistence type="inferred from homology"/>
<dbReference type="CDD" id="cd00071">
    <property type="entry name" value="GMPK"/>
    <property type="match status" value="1"/>
</dbReference>
<dbReference type="SMART" id="SM00072">
    <property type="entry name" value="GuKc"/>
    <property type="match status" value="1"/>
</dbReference>
<dbReference type="Proteomes" id="UP001501725">
    <property type="component" value="Unassembled WGS sequence"/>
</dbReference>
<evidence type="ECO:0000256" key="9">
    <source>
        <dbReference type="HAMAP-Rule" id="MF_00328"/>
    </source>
</evidence>
<dbReference type="EMBL" id="BAABGY010000016">
    <property type="protein sequence ID" value="GAA4342257.1"/>
    <property type="molecule type" value="Genomic_DNA"/>
</dbReference>
<accession>A0ABP8HPJ7</accession>
<name>A0ABP8HPJ7_9BACT</name>
<keyword evidence="4 9" id="KW-0808">Transferase</keyword>
<evidence type="ECO:0000256" key="2">
    <source>
        <dbReference type="ARBA" id="ARBA00012961"/>
    </source>
</evidence>
<dbReference type="PROSITE" id="PS50052">
    <property type="entry name" value="GUANYLATE_KINASE_2"/>
    <property type="match status" value="1"/>
</dbReference>